<gene>
    <name evidence="2" type="ORF">UCRPA7_8895</name>
</gene>
<dbReference type="HOGENOM" id="CLU_002639_8_10_1"/>
<name>R8B8Y8_PHAM7</name>
<dbReference type="AlphaFoldDB" id="R8B8Y8"/>
<dbReference type="Pfam" id="PF06985">
    <property type="entry name" value="HET"/>
    <property type="match status" value="1"/>
</dbReference>
<dbReference type="RefSeq" id="XP_007919592.1">
    <property type="nucleotide sequence ID" value="XM_007921401.1"/>
</dbReference>
<evidence type="ECO:0000313" key="3">
    <source>
        <dbReference type="Proteomes" id="UP000014074"/>
    </source>
</evidence>
<keyword evidence="3" id="KW-1185">Reference proteome</keyword>
<protein>
    <submittedName>
        <fullName evidence="2">Putative het domain protein</fullName>
    </submittedName>
</protein>
<reference evidence="3" key="1">
    <citation type="journal article" date="2013" name="Genome Announc.">
        <title>Draft genome sequence of the ascomycete Phaeoacremonium aleophilum strain UCR-PA7, a causal agent of the esca disease complex in grapevines.</title>
        <authorList>
            <person name="Blanco-Ulate B."/>
            <person name="Rolshausen P."/>
            <person name="Cantu D."/>
        </authorList>
    </citation>
    <scope>NUCLEOTIDE SEQUENCE [LARGE SCALE GENOMIC DNA]</scope>
    <source>
        <strain evidence="3">UCR-PA7</strain>
    </source>
</reference>
<organism evidence="2 3">
    <name type="scientific">Phaeoacremonium minimum (strain UCR-PA7)</name>
    <name type="common">Esca disease fungus</name>
    <name type="synonym">Togninia minima</name>
    <dbReference type="NCBI Taxonomy" id="1286976"/>
    <lineage>
        <taxon>Eukaryota</taxon>
        <taxon>Fungi</taxon>
        <taxon>Dikarya</taxon>
        <taxon>Ascomycota</taxon>
        <taxon>Pezizomycotina</taxon>
        <taxon>Sordariomycetes</taxon>
        <taxon>Sordariomycetidae</taxon>
        <taxon>Togniniales</taxon>
        <taxon>Togniniaceae</taxon>
        <taxon>Phaeoacremonium</taxon>
    </lineage>
</organism>
<feature type="domain" description="Heterokaryon incompatibility" evidence="1">
    <location>
        <begin position="54"/>
        <end position="211"/>
    </location>
</feature>
<dbReference type="OrthoDB" id="5238734at2759"/>
<dbReference type="eggNOG" id="ENOG502SICY">
    <property type="taxonomic scope" value="Eukaryota"/>
</dbReference>
<dbReference type="GeneID" id="19329788"/>
<dbReference type="InterPro" id="IPR010730">
    <property type="entry name" value="HET"/>
</dbReference>
<dbReference type="EMBL" id="KB933378">
    <property type="protein sequence ID" value="EON95747.1"/>
    <property type="molecule type" value="Genomic_DNA"/>
</dbReference>
<dbReference type="PANTHER" id="PTHR33112">
    <property type="entry name" value="DOMAIN PROTEIN, PUTATIVE-RELATED"/>
    <property type="match status" value="1"/>
</dbReference>
<dbReference type="KEGG" id="tmn:UCRPA7_8895"/>
<evidence type="ECO:0000313" key="2">
    <source>
        <dbReference type="EMBL" id="EON95747.1"/>
    </source>
</evidence>
<dbReference type="Proteomes" id="UP000014074">
    <property type="component" value="Unassembled WGS sequence"/>
</dbReference>
<evidence type="ECO:0000259" key="1">
    <source>
        <dbReference type="Pfam" id="PF06985"/>
    </source>
</evidence>
<sequence>MLKARMEKCLSNHSQCSALGEGGPRPGRVLYIEDPKSLAVRLVDDTSSMEPQPYACLSHRWTEQTESSSLTLDRLETFKKQIPTDLLYPLLRDAFEAAGRLGFRYMWIDCLCICQDDLDDWNRQASGMSAIYENAVVTISALDAQINDWRLFAKHPPEKTQKLCTRDGQTIMISELNKEHPFFVDTVGTKYRASSVEKGFPLLTRGWVYQERLLARRIIHFTRNEVIWECKEAMSCECGHNEGAWKMVKREAPSLSDMTWSGICAEYTKTELSIDADKLPALSGVARRFGEAHGWTYLAGVWREDPDLCALLLWFSSKSHVRKRIPGLPSWSWASVEAARFFPVFHQHRMLFRVVAHEVVPGAVPYSTPASAKLVIEGRCSPVTIKFKAGSSEDGILTFSGEETQHTCFMDYVRDESEKKEIEQSSDIVFFLCFRDEDGPCGLLLKPVGREENTYERIALFSLWGSIEESSLDRKRITLA</sequence>
<accession>R8B8Y8</accession>
<dbReference type="PANTHER" id="PTHR33112:SF9">
    <property type="entry name" value="HETEROKARYON INCOMPATIBILITY DOMAIN-CONTAINING PROTEIN"/>
    <property type="match status" value="1"/>
</dbReference>
<proteinExistence type="predicted"/>